<dbReference type="KEGG" id="ude:JM47_01515"/>
<accession>A0A0C5RKW2</accession>
<name>A0A0C5RKW2_9BACT</name>
<organism evidence="1 2">
    <name type="scientific">Ureaplasma diversum</name>
    <dbReference type="NCBI Taxonomy" id="42094"/>
    <lineage>
        <taxon>Bacteria</taxon>
        <taxon>Bacillati</taxon>
        <taxon>Mycoplasmatota</taxon>
        <taxon>Mycoplasmoidales</taxon>
        <taxon>Mycoplasmoidaceae</taxon>
        <taxon>Ureaplasma</taxon>
    </lineage>
</organism>
<dbReference type="AlphaFoldDB" id="A0A0C5RKW2"/>
<evidence type="ECO:0000313" key="1">
    <source>
        <dbReference type="EMBL" id="AJQ45288.1"/>
    </source>
</evidence>
<gene>
    <name evidence="1" type="ORF">JM47_01515</name>
</gene>
<dbReference type="HOGENOM" id="CLU_2107962_0_0_14"/>
<proteinExistence type="predicted"/>
<dbReference type="Proteomes" id="UP000032261">
    <property type="component" value="Chromosome"/>
</dbReference>
<dbReference type="EMBL" id="CP009770">
    <property type="protein sequence ID" value="AJQ45288.1"/>
    <property type="molecule type" value="Genomic_DNA"/>
</dbReference>
<reference evidence="1 2" key="1">
    <citation type="journal article" date="2015" name="Genome Announc.">
        <title>Genome Sequence of Ureaplasma diversum Strain ATCC 49782.</title>
        <authorList>
            <person name="Marques L.M."/>
            <person name="Guimaraes A.M."/>
            <person name="Martins H.B."/>
            <person name="Rezende I.S."/>
            <person name="Barbosa M.S."/>
            <person name="Campos G.B."/>
            <person name="do Nascimento N.C."/>
            <person name="Dos Santos A.P."/>
            <person name="Amorim A.T."/>
            <person name="Santos V.M."/>
            <person name="Messick J.B."/>
            <person name="Timenetsky J."/>
        </authorList>
    </citation>
    <scope>NUCLEOTIDE SEQUENCE [LARGE SCALE GENOMIC DNA]</scope>
    <source>
        <strain evidence="1 2">ATCC 49782</strain>
    </source>
</reference>
<dbReference type="PATRIC" id="fig|42094.4.peg.294"/>
<evidence type="ECO:0000313" key="2">
    <source>
        <dbReference type="Proteomes" id="UP000032261"/>
    </source>
</evidence>
<dbReference type="RefSeq" id="WP_208895213.1">
    <property type="nucleotide sequence ID" value="NZ_CP009770.1"/>
</dbReference>
<protein>
    <submittedName>
        <fullName evidence="1">Uncharacterized protein</fullName>
    </submittedName>
</protein>
<sequence>MNKKDKGVCLNESCDEFIKTKDQEEDNSFCISCGIENLNGFLCEHCLELESLESSEDFFDQDWCVNALIERDNQISSLKKQVNELAARLSKYEKVELEDTNKPTFVFSTIKKKVN</sequence>